<comment type="similarity">
    <text evidence="1 10">Belongs to the class-I aminoacyl-tRNA synthetase family.</text>
</comment>
<dbReference type="InterPro" id="IPR002306">
    <property type="entry name" value="Trp-tRNA-ligase"/>
</dbReference>
<reference evidence="11 12" key="1">
    <citation type="submission" date="2020-02" db="EMBL/GenBank/DDBJ databases">
        <title>Draft genome sequence of two Spirosoma agri KCTC 52727 and Spirosoma terrae KCTC 52035.</title>
        <authorList>
            <person name="Rojas J."/>
            <person name="Ambika Manirajan B."/>
            <person name="Ratering S."/>
            <person name="Suarez C."/>
            <person name="Schnell S."/>
        </authorList>
    </citation>
    <scope>NUCLEOTIDE SEQUENCE [LARGE SCALE GENOMIC DNA]</scope>
    <source>
        <strain evidence="11 12">KCTC 52727</strain>
    </source>
</reference>
<keyword evidence="7 10" id="KW-0030">Aminoacyl-tRNA synthetase</keyword>
<dbReference type="PANTHER" id="PTHR43766:SF1">
    <property type="entry name" value="TRYPTOPHAN--TRNA LIGASE, MITOCHONDRIAL"/>
    <property type="match status" value="1"/>
</dbReference>
<dbReference type="GO" id="GO:0005829">
    <property type="term" value="C:cytosol"/>
    <property type="evidence" value="ECO:0007669"/>
    <property type="project" value="TreeGrafter"/>
</dbReference>
<dbReference type="InterPro" id="IPR050203">
    <property type="entry name" value="Trp-tRNA_synthetase"/>
</dbReference>
<dbReference type="Pfam" id="PF00579">
    <property type="entry name" value="tRNA-synt_1b"/>
    <property type="match status" value="1"/>
</dbReference>
<dbReference type="InterPro" id="IPR014729">
    <property type="entry name" value="Rossmann-like_a/b/a_fold"/>
</dbReference>
<comment type="caution">
    <text evidence="11">The sequence shown here is derived from an EMBL/GenBank/DDBJ whole genome shotgun (WGS) entry which is preliminary data.</text>
</comment>
<evidence type="ECO:0000256" key="2">
    <source>
        <dbReference type="ARBA" id="ARBA00013161"/>
    </source>
</evidence>
<evidence type="ECO:0000256" key="7">
    <source>
        <dbReference type="ARBA" id="ARBA00023146"/>
    </source>
</evidence>
<name>A0A6M0IS47_9BACT</name>
<evidence type="ECO:0000256" key="6">
    <source>
        <dbReference type="ARBA" id="ARBA00022917"/>
    </source>
</evidence>
<evidence type="ECO:0000313" key="11">
    <source>
        <dbReference type="EMBL" id="NEU69833.1"/>
    </source>
</evidence>
<dbReference type="NCBIfam" id="TIGR00233">
    <property type="entry name" value="trpS"/>
    <property type="match status" value="1"/>
</dbReference>
<dbReference type="GO" id="GO:0005524">
    <property type="term" value="F:ATP binding"/>
    <property type="evidence" value="ECO:0007669"/>
    <property type="project" value="UniProtKB-KW"/>
</dbReference>
<evidence type="ECO:0000256" key="8">
    <source>
        <dbReference type="ARBA" id="ARBA00049929"/>
    </source>
</evidence>
<dbReference type="AlphaFoldDB" id="A0A6M0IS47"/>
<keyword evidence="12" id="KW-1185">Reference proteome</keyword>
<dbReference type="EMBL" id="JAAGNZ010000002">
    <property type="protein sequence ID" value="NEU69833.1"/>
    <property type="molecule type" value="Genomic_DNA"/>
</dbReference>
<evidence type="ECO:0000256" key="5">
    <source>
        <dbReference type="ARBA" id="ARBA00022840"/>
    </source>
</evidence>
<sequence>MARILTGIQSSGRPHLGNILGAIKPAIELSKHPDNESFLFIADLHSLTTIKDGPTRREFTKAVAATWLAFGLDTAKNTFWRQSRVAEHTELCWYLNCFTPIPMLNNATSFKEKSDRATGAVNTGLFVYPVLQAADILLYDAEIIPVGKDQRQHIEMTRDIASTFNRQYDDDIFVLPEPRIDDRLMTIPGIDGAKMSKSYNNYIDIFLPENELWKVIKKVKSDSTPLEEPKNPATDITFQLYSLLASAEQTAELRRLYEGGNFGYGTAKKALYELILSQFATERERYNYYITENPDALEAELQAGEEKARAVAGKTITRVREKLGFN</sequence>
<evidence type="ECO:0000256" key="1">
    <source>
        <dbReference type="ARBA" id="ARBA00005594"/>
    </source>
</evidence>
<dbReference type="CDD" id="cd00806">
    <property type="entry name" value="TrpRS_core"/>
    <property type="match status" value="1"/>
</dbReference>
<dbReference type="GO" id="GO:0004830">
    <property type="term" value="F:tryptophan-tRNA ligase activity"/>
    <property type="evidence" value="ECO:0007669"/>
    <property type="project" value="UniProtKB-UniRule"/>
</dbReference>
<evidence type="ECO:0000256" key="10">
    <source>
        <dbReference type="RuleBase" id="RU363036"/>
    </source>
</evidence>
<keyword evidence="4 10" id="KW-0547">Nucleotide-binding</keyword>
<evidence type="ECO:0000313" key="12">
    <source>
        <dbReference type="Proteomes" id="UP000477386"/>
    </source>
</evidence>
<evidence type="ECO:0000256" key="9">
    <source>
        <dbReference type="NCBIfam" id="TIGR00233"/>
    </source>
</evidence>
<dbReference type="FunFam" id="1.10.240.10:FF:000005">
    <property type="entry name" value="Tryptophan--tRNA ligase"/>
    <property type="match status" value="1"/>
</dbReference>
<dbReference type="GO" id="GO:0006436">
    <property type="term" value="P:tryptophanyl-tRNA aminoacylation"/>
    <property type="evidence" value="ECO:0007669"/>
    <property type="project" value="UniProtKB-UniRule"/>
</dbReference>
<dbReference type="EC" id="6.1.1.2" evidence="2 9"/>
<keyword evidence="3 10" id="KW-0436">Ligase</keyword>
<organism evidence="11 12">
    <name type="scientific">Spirosoma agri</name>
    <dbReference type="NCBI Taxonomy" id="1987381"/>
    <lineage>
        <taxon>Bacteria</taxon>
        <taxon>Pseudomonadati</taxon>
        <taxon>Bacteroidota</taxon>
        <taxon>Cytophagia</taxon>
        <taxon>Cytophagales</taxon>
        <taxon>Cytophagaceae</taxon>
        <taxon>Spirosoma</taxon>
    </lineage>
</organism>
<dbReference type="PRINTS" id="PR01039">
    <property type="entry name" value="TRNASYNTHTRP"/>
</dbReference>
<protein>
    <recommendedName>
        <fullName evidence="2 9">Tryptophan--tRNA ligase</fullName>
        <ecNumber evidence="2 9">6.1.1.2</ecNumber>
    </recommendedName>
</protein>
<gene>
    <name evidence="11" type="primary">trpS</name>
    <name evidence="11" type="ORF">GK091_23330</name>
</gene>
<dbReference type="Gene3D" id="1.10.240.10">
    <property type="entry name" value="Tyrosyl-Transfer RNA Synthetase"/>
    <property type="match status" value="1"/>
</dbReference>
<dbReference type="RefSeq" id="WP_164042546.1">
    <property type="nucleotide sequence ID" value="NZ_JAAGNZ010000002.1"/>
</dbReference>
<keyword evidence="6 10" id="KW-0648">Protein biosynthesis</keyword>
<keyword evidence="5 10" id="KW-0067">ATP-binding</keyword>
<dbReference type="Proteomes" id="UP000477386">
    <property type="component" value="Unassembled WGS sequence"/>
</dbReference>
<accession>A0A6M0IS47</accession>
<evidence type="ECO:0000256" key="4">
    <source>
        <dbReference type="ARBA" id="ARBA00022741"/>
    </source>
</evidence>
<evidence type="ECO:0000256" key="3">
    <source>
        <dbReference type="ARBA" id="ARBA00022598"/>
    </source>
</evidence>
<proteinExistence type="inferred from homology"/>
<comment type="catalytic activity">
    <reaction evidence="8">
        <text>tRNA(Trp) + L-tryptophan + ATP = L-tryptophyl-tRNA(Trp) + AMP + diphosphate + H(+)</text>
        <dbReference type="Rhea" id="RHEA:24080"/>
        <dbReference type="Rhea" id="RHEA-COMP:9671"/>
        <dbReference type="Rhea" id="RHEA-COMP:9705"/>
        <dbReference type="ChEBI" id="CHEBI:15378"/>
        <dbReference type="ChEBI" id="CHEBI:30616"/>
        <dbReference type="ChEBI" id="CHEBI:33019"/>
        <dbReference type="ChEBI" id="CHEBI:57912"/>
        <dbReference type="ChEBI" id="CHEBI:78442"/>
        <dbReference type="ChEBI" id="CHEBI:78535"/>
        <dbReference type="ChEBI" id="CHEBI:456215"/>
        <dbReference type="EC" id="6.1.1.2"/>
    </reaction>
</comment>
<dbReference type="Gene3D" id="3.40.50.620">
    <property type="entry name" value="HUPs"/>
    <property type="match status" value="1"/>
</dbReference>
<dbReference type="InterPro" id="IPR002305">
    <property type="entry name" value="aa-tRNA-synth_Ic"/>
</dbReference>
<dbReference type="PANTHER" id="PTHR43766">
    <property type="entry name" value="TRYPTOPHAN--TRNA LIGASE, MITOCHONDRIAL"/>
    <property type="match status" value="1"/>
</dbReference>
<dbReference type="SUPFAM" id="SSF52374">
    <property type="entry name" value="Nucleotidylyl transferase"/>
    <property type="match status" value="1"/>
</dbReference>